<dbReference type="InterPro" id="IPR013783">
    <property type="entry name" value="Ig-like_fold"/>
</dbReference>
<evidence type="ECO:0000256" key="4">
    <source>
        <dbReference type="ARBA" id="ARBA00022729"/>
    </source>
</evidence>
<evidence type="ECO:0008006" key="13">
    <source>
        <dbReference type="Google" id="ProtNLM"/>
    </source>
</evidence>
<keyword evidence="3" id="KW-0812">Transmembrane</keyword>
<reference evidence="12" key="3">
    <citation type="journal article" date="2014" name="Nature">
        <title>Elephant shark genome provides unique insights into gnathostome evolution.</title>
        <authorList>
            <consortium name="International Elephant Shark Genome Sequencing Consortium"/>
            <person name="Venkatesh B."/>
            <person name="Lee A.P."/>
            <person name="Ravi V."/>
            <person name="Maurya A.K."/>
            <person name="Lian M.M."/>
            <person name="Swann J.B."/>
            <person name="Ohta Y."/>
            <person name="Flajnik M.F."/>
            <person name="Sutoh Y."/>
            <person name="Kasahara M."/>
            <person name="Hoon S."/>
            <person name="Gangu V."/>
            <person name="Roy S.W."/>
            <person name="Irimia M."/>
            <person name="Korzh V."/>
            <person name="Kondrychyn I."/>
            <person name="Lim Z.W."/>
            <person name="Tay B.H."/>
            <person name="Tohari S."/>
            <person name="Kong K.W."/>
            <person name="Ho S."/>
            <person name="Lorente-Galdos B."/>
            <person name="Quilez J."/>
            <person name="Marques-Bonet T."/>
            <person name="Raney B.J."/>
            <person name="Ingham P.W."/>
            <person name="Tay A."/>
            <person name="Hillier L.W."/>
            <person name="Minx P."/>
            <person name="Boehm T."/>
            <person name="Wilson R.K."/>
            <person name="Brenner S."/>
            <person name="Warren W.C."/>
        </authorList>
    </citation>
    <scope>NUCLEOTIDE SEQUENCE [LARGE SCALE GENOMIC DNA]</scope>
</reference>
<evidence type="ECO:0000256" key="1">
    <source>
        <dbReference type="ARBA" id="ARBA00004479"/>
    </source>
</evidence>
<keyword evidence="7" id="KW-0472">Membrane</keyword>
<reference evidence="11" key="4">
    <citation type="submission" date="2025-08" db="UniProtKB">
        <authorList>
            <consortium name="Ensembl"/>
        </authorList>
    </citation>
    <scope>IDENTIFICATION</scope>
</reference>
<keyword evidence="5" id="KW-0677">Repeat</keyword>
<evidence type="ECO:0000256" key="6">
    <source>
        <dbReference type="ARBA" id="ARBA00022989"/>
    </source>
</evidence>
<proteinExistence type="inferred from homology"/>
<evidence type="ECO:0000256" key="3">
    <source>
        <dbReference type="ARBA" id="ARBA00022692"/>
    </source>
</evidence>
<reference evidence="11" key="5">
    <citation type="submission" date="2025-09" db="UniProtKB">
        <authorList>
            <consortium name="Ensembl"/>
        </authorList>
    </citation>
    <scope>IDENTIFICATION</scope>
</reference>
<evidence type="ECO:0000256" key="10">
    <source>
        <dbReference type="SAM" id="MobiDB-lite"/>
    </source>
</evidence>
<keyword evidence="8" id="KW-0675">Receptor</keyword>
<protein>
    <recommendedName>
        <fullName evidence="13">Fibronectin type-III domain-containing protein</fullName>
    </recommendedName>
</protein>
<dbReference type="InterPro" id="IPR052672">
    <property type="entry name" value="Type1_Cytokine_Rcpt_Type2"/>
</dbReference>
<reference evidence="12" key="1">
    <citation type="journal article" date="2006" name="Science">
        <title>Ancient noncoding elements conserved in the human genome.</title>
        <authorList>
            <person name="Venkatesh B."/>
            <person name="Kirkness E.F."/>
            <person name="Loh Y.H."/>
            <person name="Halpern A.L."/>
            <person name="Lee A.P."/>
            <person name="Johnson J."/>
            <person name="Dandona N."/>
            <person name="Viswanathan L.D."/>
            <person name="Tay A."/>
            <person name="Venter J.C."/>
            <person name="Strausberg R.L."/>
            <person name="Brenner S."/>
        </authorList>
    </citation>
    <scope>NUCLEOTIDE SEQUENCE [LARGE SCALE GENOMIC DNA]</scope>
</reference>
<comment type="similarity">
    <text evidence="2">Belongs to the type I cytokine receptor family. Type 2 subfamily.</text>
</comment>
<evidence type="ECO:0000256" key="8">
    <source>
        <dbReference type="ARBA" id="ARBA00023170"/>
    </source>
</evidence>
<evidence type="ECO:0000256" key="7">
    <source>
        <dbReference type="ARBA" id="ARBA00023136"/>
    </source>
</evidence>
<sequence>MGRGDWSVWSSSFLSKAPEAVPDGVLDVWRMFEPTDLAGIPKQLTVLWQPLSRGKARGVILGYHVVQRFGNGSVVPMCTASHPQLRCRVPWAPGTISVTAFNRNGSSAPAALHIEHANTRAPTNLKVRPAGSSGILVRWEPPTEQRETVRGLRGRLDGGGQTQPPAPRLETPSQHNPVVLHRIGTSQLVPETFSTRDSHQAEETVQYLSDGTVSRQRRKLQLGSRIFRGRKYVAILFPLLYPFYFLPLEVHPV</sequence>
<dbReference type="Proteomes" id="UP000314986">
    <property type="component" value="Unassembled WGS sequence"/>
</dbReference>
<evidence type="ECO:0000256" key="2">
    <source>
        <dbReference type="ARBA" id="ARBA00008921"/>
    </source>
</evidence>
<keyword evidence="6" id="KW-1133">Transmembrane helix</keyword>
<evidence type="ECO:0000256" key="9">
    <source>
        <dbReference type="ARBA" id="ARBA00023180"/>
    </source>
</evidence>
<dbReference type="GO" id="GO:0016020">
    <property type="term" value="C:membrane"/>
    <property type="evidence" value="ECO:0007669"/>
    <property type="project" value="UniProtKB-SubCell"/>
</dbReference>
<reference evidence="12" key="2">
    <citation type="journal article" date="2007" name="PLoS Biol.">
        <title>Survey sequencing and comparative analysis of the elephant shark (Callorhinchus milii) genome.</title>
        <authorList>
            <person name="Venkatesh B."/>
            <person name="Kirkness E.F."/>
            <person name="Loh Y.H."/>
            <person name="Halpern A.L."/>
            <person name="Lee A.P."/>
            <person name="Johnson J."/>
            <person name="Dandona N."/>
            <person name="Viswanathan L.D."/>
            <person name="Tay A."/>
            <person name="Venter J.C."/>
            <person name="Strausberg R.L."/>
            <person name="Brenner S."/>
        </authorList>
    </citation>
    <scope>NUCLEOTIDE SEQUENCE [LARGE SCALE GENOMIC DNA]</scope>
</reference>
<dbReference type="Gene3D" id="2.60.40.10">
    <property type="entry name" value="Immunoglobulins"/>
    <property type="match status" value="1"/>
</dbReference>
<keyword evidence="12" id="KW-1185">Reference proteome</keyword>
<dbReference type="PANTHER" id="PTHR48423">
    <property type="entry name" value="INTERLEUKIN-27 RECEPTOR SUBUNIT ALPHA"/>
    <property type="match status" value="1"/>
</dbReference>
<dbReference type="Ensembl" id="ENSCMIT00000037589.1">
    <property type="protein sequence ID" value="ENSCMIP00000037048.1"/>
    <property type="gene ID" value="ENSCMIG00000015629.1"/>
</dbReference>
<organism evidence="11 12">
    <name type="scientific">Callorhinchus milii</name>
    <name type="common">Ghost shark</name>
    <dbReference type="NCBI Taxonomy" id="7868"/>
    <lineage>
        <taxon>Eukaryota</taxon>
        <taxon>Metazoa</taxon>
        <taxon>Chordata</taxon>
        <taxon>Craniata</taxon>
        <taxon>Vertebrata</taxon>
        <taxon>Chondrichthyes</taxon>
        <taxon>Holocephali</taxon>
        <taxon>Chimaeriformes</taxon>
        <taxon>Callorhinchidae</taxon>
        <taxon>Callorhinchus</taxon>
    </lineage>
</organism>
<dbReference type="STRING" id="7868.ENSCMIP00000037048"/>
<dbReference type="PANTHER" id="PTHR48423:SF1">
    <property type="entry name" value="INTERLEUKIN-27 RECEPTOR SUBUNIT ALPHA"/>
    <property type="match status" value="1"/>
</dbReference>
<keyword evidence="4" id="KW-0732">Signal</keyword>
<dbReference type="InParanoid" id="A0A4W3JGA1"/>
<dbReference type="InterPro" id="IPR036116">
    <property type="entry name" value="FN3_sf"/>
</dbReference>
<evidence type="ECO:0000313" key="12">
    <source>
        <dbReference type="Proteomes" id="UP000314986"/>
    </source>
</evidence>
<dbReference type="SUPFAM" id="SSF49265">
    <property type="entry name" value="Fibronectin type III"/>
    <property type="match status" value="1"/>
</dbReference>
<dbReference type="AlphaFoldDB" id="A0A4W3JGA1"/>
<feature type="region of interest" description="Disordered" evidence="10">
    <location>
        <begin position="153"/>
        <end position="173"/>
    </location>
</feature>
<evidence type="ECO:0000256" key="5">
    <source>
        <dbReference type="ARBA" id="ARBA00022737"/>
    </source>
</evidence>
<keyword evidence="9" id="KW-0325">Glycoprotein</keyword>
<evidence type="ECO:0000313" key="11">
    <source>
        <dbReference type="Ensembl" id="ENSCMIP00000037048.1"/>
    </source>
</evidence>
<accession>A0A4W3JGA1</accession>
<comment type="subcellular location">
    <subcellularLocation>
        <location evidence="1">Membrane</location>
        <topology evidence="1">Single-pass type I membrane protein</topology>
    </subcellularLocation>
</comment>
<name>A0A4W3JGA1_CALMI</name>